<sequence length="172" mass="18766">MCISPKKVQNTQAQITESKAIAIAKATEEVKEFLKLYPDADLTAFQTGWCDMMWQVRGVYVKCGQEIDKLTWVVSYHKGEGWQPTNAVAVKLGIDAKTGEISAKYPKPEYIKNKTYCENDGECLCASCCGGCADFIYVPLIKAQSENILCYACSCATGDNCKCVNNACGGGL</sequence>
<dbReference type="EMBL" id="PCRO01000039">
    <property type="protein sequence ID" value="PIP22582.1"/>
    <property type="molecule type" value="Genomic_DNA"/>
</dbReference>
<name>A0A2G9YTS6_9BACT</name>
<comment type="caution">
    <text evidence="1">The sequence shown here is derived from an EMBL/GenBank/DDBJ whole genome shotgun (WGS) entry which is preliminary data.</text>
</comment>
<gene>
    <name evidence="1" type="ORF">COX37_03240</name>
</gene>
<evidence type="ECO:0000313" key="1">
    <source>
        <dbReference type="EMBL" id="PIP22582.1"/>
    </source>
</evidence>
<organism evidence="1 2">
    <name type="scientific">Candidatus Nealsonbacteria bacterium CG23_combo_of_CG06-09_8_20_14_all_39_17</name>
    <dbReference type="NCBI Taxonomy" id="1974722"/>
    <lineage>
        <taxon>Bacteria</taxon>
        <taxon>Candidatus Nealsoniibacteriota</taxon>
    </lineage>
</organism>
<accession>A0A2G9YTS6</accession>
<proteinExistence type="predicted"/>
<reference evidence="1 2" key="1">
    <citation type="submission" date="2017-09" db="EMBL/GenBank/DDBJ databases">
        <title>Depth-based differentiation of microbial function through sediment-hosted aquifers and enrichment of novel symbionts in the deep terrestrial subsurface.</title>
        <authorList>
            <person name="Probst A.J."/>
            <person name="Ladd B."/>
            <person name="Jarett J.K."/>
            <person name="Geller-Mcgrath D.E."/>
            <person name="Sieber C.M."/>
            <person name="Emerson J.B."/>
            <person name="Anantharaman K."/>
            <person name="Thomas B.C."/>
            <person name="Malmstrom R."/>
            <person name="Stieglmeier M."/>
            <person name="Klingl A."/>
            <person name="Woyke T."/>
            <person name="Ryan C.M."/>
            <person name="Banfield J.F."/>
        </authorList>
    </citation>
    <scope>NUCLEOTIDE SEQUENCE [LARGE SCALE GENOMIC DNA]</scope>
    <source>
        <strain evidence="1">CG23_combo_of_CG06-09_8_20_14_all_39_17</strain>
    </source>
</reference>
<protein>
    <submittedName>
        <fullName evidence="1">Uncharacterized protein</fullName>
    </submittedName>
</protein>
<dbReference type="AlphaFoldDB" id="A0A2G9YTS6"/>
<dbReference type="Proteomes" id="UP000229976">
    <property type="component" value="Unassembled WGS sequence"/>
</dbReference>
<evidence type="ECO:0000313" key="2">
    <source>
        <dbReference type="Proteomes" id="UP000229976"/>
    </source>
</evidence>